<evidence type="ECO:0000313" key="3">
    <source>
        <dbReference type="Proteomes" id="UP000252118"/>
    </source>
</evidence>
<dbReference type="AlphaFoldDB" id="A0A366EU25"/>
<dbReference type="EMBL" id="QNRJ01000003">
    <property type="protein sequence ID" value="RBP05901.1"/>
    <property type="molecule type" value="Genomic_DNA"/>
</dbReference>
<keyword evidence="1" id="KW-0472">Membrane</keyword>
<keyword evidence="1" id="KW-1133">Transmembrane helix</keyword>
<dbReference type="Proteomes" id="UP000252118">
    <property type="component" value="Unassembled WGS sequence"/>
</dbReference>
<accession>A0A366EU25</accession>
<comment type="caution">
    <text evidence="2">The sequence shown here is derived from an EMBL/GenBank/DDBJ whole genome shotgun (WGS) entry which is preliminary data.</text>
</comment>
<gene>
    <name evidence="2" type="ORF">DET59_10327</name>
</gene>
<sequence>MEIIALVIAGGAFSIVMILLEQNKKLEKRVKELENKV</sequence>
<name>A0A366EU25_9BACI</name>
<proteinExistence type="predicted"/>
<evidence type="ECO:0000313" key="2">
    <source>
        <dbReference type="EMBL" id="RBP05901.1"/>
    </source>
</evidence>
<feature type="transmembrane region" description="Helical" evidence="1">
    <location>
        <begin position="6"/>
        <end position="22"/>
    </location>
</feature>
<reference evidence="2 3" key="1">
    <citation type="submission" date="2018-06" db="EMBL/GenBank/DDBJ databases">
        <title>Freshwater and sediment microbial communities from various areas in North America, analyzing microbe dynamics in response to fracking.</title>
        <authorList>
            <person name="Lamendella R."/>
        </authorList>
    </citation>
    <scope>NUCLEOTIDE SEQUENCE [LARGE SCALE GENOMIC DNA]</scope>
    <source>
        <strain evidence="2 3">97B</strain>
    </source>
</reference>
<keyword evidence="1" id="KW-0812">Transmembrane</keyword>
<protein>
    <submittedName>
        <fullName evidence="2">Uncharacterized protein</fullName>
    </submittedName>
</protein>
<organism evidence="2 3">
    <name type="scientific">Rossellomorea aquimaris</name>
    <dbReference type="NCBI Taxonomy" id="189382"/>
    <lineage>
        <taxon>Bacteria</taxon>
        <taxon>Bacillati</taxon>
        <taxon>Bacillota</taxon>
        <taxon>Bacilli</taxon>
        <taxon>Bacillales</taxon>
        <taxon>Bacillaceae</taxon>
        <taxon>Rossellomorea</taxon>
    </lineage>
</organism>
<evidence type="ECO:0000256" key="1">
    <source>
        <dbReference type="SAM" id="Phobius"/>
    </source>
</evidence>